<protein>
    <submittedName>
        <fullName evidence="2">Uncharacterized protein</fullName>
    </submittedName>
</protein>
<dbReference type="PANTHER" id="PTHR37948">
    <property type="entry name" value="ZGC:113208"/>
    <property type="match status" value="1"/>
</dbReference>
<organism evidence="2 3">
    <name type="scientific">Nannochloropsis gaditana</name>
    <dbReference type="NCBI Taxonomy" id="72520"/>
    <lineage>
        <taxon>Eukaryota</taxon>
        <taxon>Sar</taxon>
        <taxon>Stramenopiles</taxon>
        <taxon>Ochrophyta</taxon>
        <taxon>Eustigmatophyceae</taxon>
        <taxon>Eustigmatales</taxon>
        <taxon>Monodopsidaceae</taxon>
        <taxon>Nannochloropsis</taxon>
    </lineage>
</organism>
<evidence type="ECO:0000313" key="3">
    <source>
        <dbReference type="Proteomes" id="UP000019335"/>
    </source>
</evidence>
<dbReference type="AlphaFoldDB" id="W7TLR1"/>
<feature type="compositionally biased region" description="Low complexity" evidence="1">
    <location>
        <begin position="98"/>
        <end position="108"/>
    </location>
</feature>
<feature type="compositionally biased region" description="Basic and acidic residues" evidence="1">
    <location>
        <begin position="141"/>
        <end position="154"/>
    </location>
</feature>
<gene>
    <name evidence="2" type="ORF">Naga_100008g8</name>
</gene>
<sequence length="376" mass="42385">MSRRNFQISCYSQKKTHHIPVTHRTISVSFFSTAVLLWRRLSSFPPVTSATSYSLSARGGLQTSAFAPSSFLLHNPALAGTKGKYPASARGGWTIMPSSKSSSSSSSKKGAEAVAKSIQDPKPAKESTDSSSKNQRKSSRKRDPVDYNEEHVVVQEEAGASETTKNKKPRRDTPKVFSERQQEPSRDSKGVLHFKDHPEFLPNLTPKEVLRAGSFGGGYFRPIHSSVTGEDYSDAHKEFPSDWFEGLDMKRMITSKTYRPDINTYGVKCGGSLEMWESSGWITPVDPYGAFQWYCRFFLGRRSEDDARQIGRFNQVMGPTGRFRTNLMNQIVRKGKRFDDVNVSPVIRQTLQHWGYRLTEADFKAYCKKKGFECPT</sequence>
<keyword evidence="3" id="KW-1185">Reference proteome</keyword>
<proteinExistence type="predicted"/>
<name>W7TLR1_9STRA</name>
<feature type="compositionally biased region" description="Basic and acidic residues" evidence="1">
    <location>
        <begin position="171"/>
        <end position="193"/>
    </location>
</feature>
<dbReference type="Proteomes" id="UP000019335">
    <property type="component" value="Chromosome 5"/>
</dbReference>
<reference evidence="2 3" key="1">
    <citation type="journal article" date="2014" name="Mol. Plant">
        <title>Chromosome Scale Genome Assembly and Transcriptome Profiling of Nannochloropsis gaditana in Nitrogen Depletion.</title>
        <authorList>
            <person name="Corteggiani Carpinelli E."/>
            <person name="Telatin A."/>
            <person name="Vitulo N."/>
            <person name="Forcato C."/>
            <person name="D'Angelo M."/>
            <person name="Schiavon R."/>
            <person name="Vezzi A."/>
            <person name="Giacometti G.M."/>
            <person name="Morosinotto T."/>
            <person name="Valle G."/>
        </authorList>
    </citation>
    <scope>NUCLEOTIDE SEQUENCE [LARGE SCALE GENOMIC DNA]</scope>
    <source>
        <strain evidence="2 3">B-31</strain>
    </source>
</reference>
<feature type="region of interest" description="Disordered" evidence="1">
    <location>
        <begin position="96"/>
        <end position="193"/>
    </location>
</feature>
<evidence type="ECO:0000256" key="1">
    <source>
        <dbReference type="SAM" id="MobiDB-lite"/>
    </source>
</evidence>
<dbReference type="PANTHER" id="PTHR37948:SF1">
    <property type="entry name" value="BLL5189 PROTEIN"/>
    <property type="match status" value="1"/>
</dbReference>
<accession>W7TLR1</accession>
<dbReference type="OrthoDB" id="4850at2759"/>
<comment type="caution">
    <text evidence="2">The sequence shown here is derived from an EMBL/GenBank/DDBJ whole genome shotgun (WGS) entry which is preliminary data.</text>
</comment>
<dbReference type="EMBL" id="AZIL01000356">
    <property type="protein sequence ID" value="EWM28015.1"/>
    <property type="molecule type" value="Genomic_DNA"/>
</dbReference>
<evidence type="ECO:0000313" key="2">
    <source>
        <dbReference type="EMBL" id="EWM28015.1"/>
    </source>
</evidence>